<comment type="subcellular location">
    <subcellularLocation>
        <location evidence="1">Cell envelope</location>
    </subcellularLocation>
</comment>
<dbReference type="PANTHER" id="PTHR42852">
    <property type="entry name" value="THIOL:DISULFIDE INTERCHANGE PROTEIN DSBE"/>
    <property type="match status" value="1"/>
</dbReference>
<evidence type="ECO:0000259" key="6">
    <source>
        <dbReference type="PROSITE" id="PS51352"/>
    </source>
</evidence>
<dbReference type="GO" id="GO:0016209">
    <property type="term" value="F:antioxidant activity"/>
    <property type="evidence" value="ECO:0007669"/>
    <property type="project" value="InterPro"/>
</dbReference>
<organism evidence="7 8">
    <name type="scientific">Butyricimonas virosa</name>
    <dbReference type="NCBI Taxonomy" id="544645"/>
    <lineage>
        <taxon>Bacteria</taxon>
        <taxon>Pseudomonadati</taxon>
        <taxon>Bacteroidota</taxon>
        <taxon>Bacteroidia</taxon>
        <taxon>Bacteroidales</taxon>
        <taxon>Odoribacteraceae</taxon>
        <taxon>Butyricimonas</taxon>
    </lineage>
</organism>
<keyword evidence="4" id="KW-0676">Redox-active center</keyword>
<keyword evidence="5" id="KW-0732">Signal</keyword>
<evidence type="ECO:0000256" key="4">
    <source>
        <dbReference type="ARBA" id="ARBA00023284"/>
    </source>
</evidence>
<feature type="signal peptide" evidence="5">
    <location>
        <begin position="1"/>
        <end position="18"/>
    </location>
</feature>
<dbReference type="OrthoDB" id="1098640at2"/>
<feature type="chain" id="PRO_5019423778" evidence="5">
    <location>
        <begin position="19"/>
        <end position="337"/>
    </location>
</feature>
<dbReference type="Pfam" id="PF00578">
    <property type="entry name" value="AhpC-TSA"/>
    <property type="match status" value="1"/>
</dbReference>
<dbReference type="SUPFAM" id="SSF52833">
    <property type="entry name" value="Thioredoxin-like"/>
    <property type="match status" value="1"/>
</dbReference>
<evidence type="ECO:0000256" key="5">
    <source>
        <dbReference type="SAM" id="SignalP"/>
    </source>
</evidence>
<reference evidence="7 8" key="1">
    <citation type="submission" date="2018-08" db="EMBL/GenBank/DDBJ databases">
        <title>A genome reference for cultivated species of the human gut microbiota.</title>
        <authorList>
            <person name="Zou Y."/>
            <person name="Xue W."/>
            <person name="Luo G."/>
        </authorList>
    </citation>
    <scope>NUCLEOTIDE SEQUENCE [LARGE SCALE GENOMIC DNA]</scope>
    <source>
        <strain evidence="7 8">OF02-7</strain>
    </source>
</reference>
<feature type="domain" description="Thioredoxin" evidence="6">
    <location>
        <begin position="192"/>
        <end position="337"/>
    </location>
</feature>
<evidence type="ECO:0000256" key="1">
    <source>
        <dbReference type="ARBA" id="ARBA00004196"/>
    </source>
</evidence>
<evidence type="ECO:0000256" key="3">
    <source>
        <dbReference type="ARBA" id="ARBA00023157"/>
    </source>
</evidence>
<keyword evidence="2" id="KW-0201">Cytochrome c-type biogenesis</keyword>
<dbReference type="CDD" id="cd02966">
    <property type="entry name" value="TlpA_like_family"/>
    <property type="match status" value="1"/>
</dbReference>
<name>A0A413IMB9_9BACT</name>
<evidence type="ECO:0000313" key="7">
    <source>
        <dbReference type="EMBL" id="RGY16388.1"/>
    </source>
</evidence>
<dbReference type="InterPro" id="IPR017937">
    <property type="entry name" value="Thioredoxin_CS"/>
</dbReference>
<protein>
    <submittedName>
        <fullName evidence="7">TlpA family protein disulfide reductase</fullName>
    </submittedName>
</protein>
<dbReference type="PANTHER" id="PTHR42852:SF6">
    <property type="entry name" value="THIOL:DISULFIDE INTERCHANGE PROTEIN DSBE"/>
    <property type="match status" value="1"/>
</dbReference>
<dbReference type="EMBL" id="QSCR01000019">
    <property type="protein sequence ID" value="RGY16388.1"/>
    <property type="molecule type" value="Genomic_DNA"/>
</dbReference>
<dbReference type="InterPro" id="IPR036249">
    <property type="entry name" value="Thioredoxin-like_sf"/>
</dbReference>
<dbReference type="InterPro" id="IPR000866">
    <property type="entry name" value="AhpC/TSA"/>
</dbReference>
<dbReference type="GO" id="GO:0030313">
    <property type="term" value="C:cell envelope"/>
    <property type="evidence" value="ECO:0007669"/>
    <property type="project" value="UniProtKB-SubCell"/>
</dbReference>
<evidence type="ECO:0000256" key="2">
    <source>
        <dbReference type="ARBA" id="ARBA00022748"/>
    </source>
</evidence>
<dbReference type="GO" id="GO:0016491">
    <property type="term" value="F:oxidoreductase activity"/>
    <property type="evidence" value="ECO:0007669"/>
    <property type="project" value="InterPro"/>
</dbReference>
<dbReference type="RefSeq" id="WP_117722739.1">
    <property type="nucleotide sequence ID" value="NZ_CAMFYF010000180.1"/>
</dbReference>
<sequence length="337" mass="38836">MKFFVIIFFILLASSVSAQFSLKGKLRTLSPVSVKVTDLAGNVIAECMVKNGEEFRTEPVHIRKDLYVFHFGEYTENIILTDNPVTLNGFFNDKEPGNSSMEFEGIDLHLQFLEINEKCWGQMFDKDVFKSYAEEDQTLDPVVRASLMYCRKIFLGHDYEPFKRVLDMISENERDAQVVQFVIDEVTKRKSAALGGEAYNFTFVDLEGKNVSLSDFRGKLVLIDFWASWCGPCRREMKSLLPIYQELKGDDLVFISISLDDNEKDWRKLVEEEKLPWVMLWNKEGFPKGKGQNAIQKAYGFYQIPFIILIDKDGKTIARGLRGDKVREAIEKARNSH</sequence>
<dbReference type="PROSITE" id="PS00194">
    <property type="entry name" value="THIOREDOXIN_1"/>
    <property type="match status" value="1"/>
</dbReference>
<dbReference type="GO" id="GO:0017004">
    <property type="term" value="P:cytochrome complex assembly"/>
    <property type="evidence" value="ECO:0007669"/>
    <property type="project" value="UniProtKB-KW"/>
</dbReference>
<evidence type="ECO:0000313" key="8">
    <source>
        <dbReference type="Proteomes" id="UP000286063"/>
    </source>
</evidence>
<dbReference type="Gene3D" id="3.40.30.10">
    <property type="entry name" value="Glutaredoxin"/>
    <property type="match status" value="1"/>
</dbReference>
<gene>
    <name evidence="7" type="ORF">DXA50_11195</name>
</gene>
<comment type="caution">
    <text evidence="7">The sequence shown here is derived from an EMBL/GenBank/DDBJ whole genome shotgun (WGS) entry which is preliminary data.</text>
</comment>
<dbReference type="PROSITE" id="PS51352">
    <property type="entry name" value="THIOREDOXIN_2"/>
    <property type="match status" value="1"/>
</dbReference>
<dbReference type="Proteomes" id="UP000286063">
    <property type="component" value="Unassembled WGS sequence"/>
</dbReference>
<dbReference type="InterPro" id="IPR013766">
    <property type="entry name" value="Thioredoxin_domain"/>
</dbReference>
<proteinExistence type="predicted"/>
<dbReference type="AlphaFoldDB" id="A0A413IMB9"/>
<keyword evidence="3" id="KW-1015">Disulfide bond</keyword>
<accession>A0A413IMB9</accession>
<dbReference type="InterPro" id="IPR050553">
    <property type="entry name" value="Thioredoxin_ResA/DsbE_sf"/>
</dbReference>